<feature type="transmembrane region" description="Helical" evidence="1">
    <location>
        <begin position="157"/>
        <end position="176"/>
    </location>
</feature>
<dbReference type="InterPro" id="IPR036259">
    <property type="entry name" value="MFS_trans_sf"/>
</dbReference>
<keyword evidence="1" id="KW-0472">Membrane</keyword>
<gene>
    <name evidence="2" type="ORF">DBV39_17360</name>
</gene>
<feature type="transmembrane region" description="Helical" evidence="1">
    <location>
        <begin position="21"/>
        <end position="41"/>
    </location>
</feature>
<protein>
    <submittedName>
        <fullName evidence="2">MFS transporter</fullName>
    </submittedName>
</protein>
<organism evidence="2 3">
    <name type="scientific">Orrella marina</name>
    <dbReference type="NCBI Taxonomy" id="2163011"/>
    <lineage>
        <taxon>Bacteria</taxon>
        <taxon>Pseudomonadati</taxon>
        <taxon>Pseudomonadota</taxon>
        <taxon>Betaproteobacteria</taxon>
        <taxon>Burkholderiales</taxon>
        <taxon>Alcaligenaceae</taxon>
        <taxon>Orrella</taxon>
    </lineage>
</organism>
<keyword evidence="3" id="KW-1185">Reference proteome</keyword>
<sequence>MSADSIGLRVLRALDVDRREVPALAWSFAYFFLVLAAYYVLRPIRDEMGVLGGVRNLAWLFTGTLIGTLLLHPLYTWLVSRLTRARFIAYTYRFFIANLIGFYVLFSMVQGAGDASRDEVWVGRLFFIWVSVFNLFVVSVFWSYMTDVYRPGQGKRLFGVIAVGGTLGALSGSSVTAVLVEWLGAFNLMLLSALLLELAARSARRLGRFQEQLNEAERVHEAPVSAAGLLDAAAPSAILDGERSRQDERVIGGGVLDGISHVLKSPYLLGIAALMLLFTIASTFLYFQRMDIIAREFADDSVARVRLFGTIDAATNLLTLLTQLFLTGRLLRWLGVGFGLAFLPAVSLIGFAGLGMAPVLWVVVAFEVIRRAGNFALARPAREVLYTVMSRSDKYKAKNFNDTFVYRLGDQLGSWSYTAMGWLGLGLSGLALTMVPVSLVWVVLALWLARQYNRKAAKPPE</sequence>
<keyword evidence="1" id="KW-0812">Transmembrane</keyword>
<dbReference type="Proteomes" id="UP000244571">
    <property type="component" value="Chromosome"/>
</dbReference>
<dbReference type="AlphaFoldDB" id="A0A2R4XN32"/>
<evidence type="ECO:0000313" key="2">
    <source>
        <dbReference type="EMBL" id="AWB35212.1"/>
    </source>
</evidence>
<reference evidence="2 3" key="1">
    <citation type="submission" date="2018-04" db="EMBL/GenBank/DDBJ databases">
        <title>Bordetella sp. HZ20 isolated from seawater.</title>
        <authorList>
            <person name="Sun C."/>
        </authorList>
    </citation>
    <scope>NUCLEOTIDE SEQUENCE [LARGE SCALE GENOMIC DNA]</scope>
    <source>
        <strain evidence="2 3">HZ20</strain>
    </source>
</reference>
<dbReference type="RefSeq" id="WP_108622622.1">
    <property type="nucleotide sequence ID" value="NZ_CP028901.1"/>
</dbReference>
<proteinExistence type="predicted"/>
<feature type="transmembrane region" description="Helical" evidence="1">
    <location>
        <begin position="267"/>
        <end position="287"/>
    </location>
</feature>
<feature type="transmembrane region" description="Helical" evidence="1">
    <location>
        <begin position="126"/>
        <end position="145"/>
    </location>
</feature>
<feature type="transmembrane region" description="Helical" evidence="1">
    <location>
        <begin position="57"/>
        <end position="75"/>
    </location>
</feature>
<evidence type="ECO:0000256" key="1">
    <source>
        <dbReference type="SAM" id="Phobius"/>
    </source>
</evidence>
<accession>A0A2R4XN32</accession>
<feature type="transmembrane region" description="Helical" evidence="1">
    <location>
        <begin position="338"/>
        <end position="364"/>
    </location>
</feature>
<name>A0A2R4XN32_9BURK</name>
<feature type="transmembrane region" description="Helical" evidence="1">
    <location>
        <begin position="422"/>
        <end position="449"/>
    </location>
</feature>
<keyword evidence="1" id="KW-1133">Transmembrane helix</keyword>
<dbReference type="SUPFAM" id="SSF103473">
    <property type="entry name" value="MFS general substrate transporter"/>
    <property type="match status" value="1"/>
</dbReference>
<dbReference type="KEGG" id="boz:DBV39_17360"/>
<feature type="transmembrane region" description="Helical" evidence="1">
    <location>
        <begin position="87"/>
        <end position="106"/>
    </location>
</feature>
<dbReference type="PANTHER" id="PTHR43596">
    <property type="entry name" value="ADP,ATP CARRIER PROTEIN"/>
    <property type="match status" value="1"/>
</dbReference>
<dbReference type="PANTHER" id="PTHR43596:SF1">
    <property type="entry name" value="ADP,ATP CARRIER PROTEIN"/>
    <property type="match status" value="1"/>
</dbReference>
<evidence type="ECO:0000313" key="3">
    <source>
        <dbReference type="Proteomes" id="UP000244571"/>
    </source>
</evidence>
<dbReference type="EMBL" id="CP028901">
    <property type="protein sequence ID" value="AWB35212.1"/>
    <property type="molecule type" value="Genomic_DNA"/>
</dbReference>
<dbReference type="Gene3D" id="1.20.1250.20">
    <property type="entry name" value="MFS general substrate transporter like domains"/>
    <property type="match status" value="1"/>
</dbReference>
<dbReference type="OrthoDB" id="199378at2"/>